<keyword evidence="2" id="KW-1185">Reference proteome</keyword>
<accession>A0A444U5B2</accession>
<sequence>MFTEESHDHLASAASLPCDTAVLADWQIDLASGTALTFITNKRTVKCSQEEIERKKHEALARRRMRTEASLQNGAPM</sequence>
<organism evidence="1 2">
    <name type="scientific">Acipenser ruthenus</name>
    <name type="common">Sterlet sturgeon</name>
    <dbReference type="NCBI Taxonomy" id="7906"/>
    <lineage>
        <taxon>Eukaryota</taxon>
        <taxon>Metazoa</taxon>
        <taxon>Chordata</taxon>
        <taxon>Craniata</taxon>
        <taxon>Vertebrata</taxon>
        <taxon>Euteleostomi</taxon>
        <taxon>Actinopterygii</taxon>
        <taxon>Chondrostei</taxon>
        <taxon>Acipenseriformes</taxon>
        <taxon>Acipenseridae</taxon>
        <taxon>Acipenser</taxon>
    </lineage>
</organism>
<dbReference type="InterPro" id="IPR029406">
    <property type="entry name" value="ETAA1"/>
</dbReference>
<evidence type="ECO:0000313" key="1">
    <source>
        <dbReference type="EMBL" id="RXM30403.1"/>
    </source>
</evidence>
<name>A0A444U5B2_ACIRT</name>
<protein>
    <submittedName>
        <fullName evidence="1">Uncharacterized protein</fullName>
    </submittedName>
</protein>
<dbReference type="GO" id="GO:0006974">
    <property type="term" value="P:DNA damage response"/>
    <property type="evidence" value="ECO:0007669"/>
    <property type="project" value="TreeGrafter"/>
</dbReference>
<proteinExistence type="predicted"/>
<dbReference type="AlphaFoldDB" id="A0A444U5B2"/>
<dbReference type="GO" id="GO:2000001">
    <property type="term" value="P:regulation of DNA damage checkpoint"/>
    <property type="evidence" value="ECO:0007669"/>
    <property type="project" value="TreeGrafter"/>
</dbReference>
<dbReference type="GO" id="GO:0043539">
    <property type="term" value="F:protein serine/threonine kinase activator activity"/>
    <property type="evidence" value="ECO:0007669"/>
    <property type="project" value="TreeGrafter"/>
</dbReference>
<dbReference type="PANTHER" id="PTHR16434">
    <property type="entry name" value="EWING'S TUMOR-ASSOCIATED ANTIGEN 1 ETAA1"/>
    <property type="match status" value="1"/>
</dbReference>
<dbReference type="EMBL" id="SCEB01215282">
    <property type="protein sequence ID" value="RXM30403.1"/>
    <property type="molecule type" value="Genomic_DNA"/>
</dbReference>
<reference evidence="1 2" key="1">
    <citation type="submission" date="2019-01" db="EMBL/GenBank/DDBJ databases">
        <title>Draft Genome and Complete Hox-Cluster Characterization of the Sterlet Sturgeon (Acipenser ruthenus).</title>
        <authorList>
            <person name="Wei Q."/>
        </authorList>
    </citation>
    <scope>NUCLEOTIDE SEQUENCE [LARGE SCALE GENOMIC DNA]</scope>
    <source>
        <strain evidence="1">WHYD16114868_AA</strain>
        <tissue evidence="1">Blood</tissue>
    </source>
</reference>
<comment type="caution">
    <text evidence="1">The sequence shown here is derived from an EMBL/GenBank/DDBJ whole genome shotgun (WGS) entry which is preliminary data.</text>
</comment>
<dbReference type="PANTHER" id="PTHR16434:SF2">
    <property type="entry name" value="EWING'S TUMOR-ASSOCIATED ANTIGEN 1"/>
    <property type="match status" value="1"/>
</dbReference>
<evidence type="ECO:0000313" key="2">
    <source>
        <dbReference type="Proteomes" id="UP000289886"/>
    </source>
</evidence>
<dbReference type="GO" id="GO:0043596">
    <property type="term" value="C:nuclear replication fork"/>
    <property type="evidence" value="ECO:0007669"/>
    <property type="project" value="TreeGrafter"/>
</dbReference>
<dbReference type="GO" id="GO:0031297">
    <property type="term" value="P:replication fork processing"/>
    <property type="evidence" value="ECO:0007669"/>
    <property type="project" value="TreeGrafter"/>
</dbReference>
<dbReference type="Proteomes" id="UP000289886">
    <property type="component" value="Unassembled WGS sequence"/>
</dbReference>
<gene>
    <name evidence="1" type="ORF">EOD39_7947</name>
</gene>